<dbReference type="EMBL" id="UYRX01001489">
    <property type="protein sequence ID" value="VDM91401.1"/>
    <property type="molecule type" value="Genomic_DNA"/>
</dbReference>
<evidence type="ECO:0008006" key="7">
    <source>
        <dbReference type="Google" id="ProtNLM"/>
    </source>
</evidence>
<dbReference type="PROSITE" id="PS50055">
    <property type="entry name" value="TYR_PHOSPHATASE_PTP"/>
    <property type="match status" value="1"/>
</dbReference>
<dbReference type="Pfam" id="PF00102">
    <property type="entry name" value="Y_phosphatase"/>
    <property type="match status" value="1"/>
</dbReference>
<dbReference type="InterPro" id="IPR035963">
    <property type="entry name" value="FERM_2"/>
</dbReference>
<dbReference type="InterPro" id="IPR019748">
    <property type="entry name" value="FERM_central"/>
</dbReference>
<keyword evidence="1" id="KW-0378">Hydrolase</keyword>
<dbReference type="SUPFAM" id="SSF47031">
    <property type="entry name" value="Second domain of FERM"/>
    <property type="match status" value="1"/>
</dbReference>
<feature type="domain" description="FERM" evidence="4">
    <location>
        <begin position="30"/>
        <end position="352"/>
    </location>
</feature>
<protein>
    <recommendedName>
        <fullName evidence="7">Tyrosine-protein phosphatase domain-containing protein</fullName>
    </recommendedName>
</protein>
<evidence type="ECO:0000259" key="3">
    <source>
        <dbReference type="PROSITE" id="PS50055"/>
    </source>
</evidence>
<dbReference type="SUPFAM" id="SSF54236">
    <property type="entry name" value="Ubiquitin-like"/>
    <property type="match status" value="1"/>
</dbReference>
<dbReference type="InterPro" id="IPR018979">
    <property type="entry name" value="FERM_N"/>
</dbReference>
<evidence type="ECO:0000256" key="2">
    <source>
        <dbReference type="SAM" id="MobiDB-lite"/>
    </source>
</evidence>
<dbReference type="SMART" id="SM00194">
    <property type="entry name" value="PTPc"/>
    <property type="match status" value="1"/>
</dbReference>
<dbReference type="Gene3D" id="1.20.80.10">
    <property type="match status" value="1"/>
</dbReference>
<dbReference type="InterPro" id="IPR029021">
    <property type="entry name" value="Prot-tyrosine_phosphatase-like"/>
</dbReference>
<dbReference type="InterPro" id="IPR019749">
    <property type="entry name" value="Band_41_domain"/>
</dbReference>
<dbReference type="AlphaFoldDB" id="A0A3P7M4J0"/>
<evidence type="ECO:0000256" key="1">
    <source>
        <dbReference type="ARBA" id="ARBA00022801"/>
    </source>
</evidence>
<dbReference type="Gene3D" id="3.10.20.90">
    <property type="entry name" value="Phosphatidylinositol 3-kinase Catalytic Subunit, Chain A, domain 1"/>
    <property type="match status" value="1"/>
</dbReference>
<dbReference type="InterPro" id="IPR029071">
    <property type="entry name" value="Ubiquitin-like_domsf"/>
</dbReference>
<dbReference type="Pfam" id="PF00373">
    <property type="entry name" value="FERM_M"/>
    <property type="match status" value="1"/>
</dbReference>
<reference evidence="5 6" key="1">
    <citation type="submission" date="2018-08" db="EMBL/GenBank/DDBJ databases">
        <authorList>
            <person name="Laetsch R D."/>
            <person name="Stevens L."/>
            <person name="Kumar S."/>
            <person name="Blaxter L. M."/>
        </authorList>
    </citation>
    <scope>NUCLEOTIDE SEQUENCE [LARGE SCALE GENOMIC DNA]</scope>
</reference>
<dbReference type="Gene3D" id="3.90.190.10">
    <property type="entry name" value="Protein tyrosine phosphatase superfamily"/>
    <property type="match status" value="1"/>
</dbReference>
<feature type="compositionally biased region" description="Low complexity" evidence="2">
    <location>
        <begin position="686"/>
        <end position="695"/>
    </location>
</feature>
<organism evidence="5 6">
    <name type="scientific">Litomosoides sigmodontis</name>
    <name type="common">Filarial nematode worm</name>
    <dbReference type="NCBI Taxonomy" id="42156"/>
    <lineage>
        <taxon>Eukaryota</taxon>
        <taxon>Metazoa</taxon>
        <taxon>Ecdysozoa</taxon>
        <taxon>Nematoda</taxon>
        <taxon>Chromadorea</taxon>
        <taxon>Rhabditida</taxon>
        <taxon>Spirurina</taxon>
        <taxon>Spiruromorpha</taxon>
        <taxon>Filarioidea</taxon>
        <taxon>Onchocercidae</taxon>
        <taxon>Litomosoides</taxon>
    </lineage>
</organism>
<dbReference type="Proteomes" id="UP000277928">
    <property type="component" value="Unassembled WGS sequence"/>
</dbReference>
<dbReference type="CDD" id="cd14473">
    <property type="entry name" value="FERM_B-lobe"/>
    <property type="match status" value="1"/>
</dbReference>
<dbReference type="SMART" id="SM00295">
    <property type="entry name" value="B41"/>
    <property type="match status" value="1"/>
</dbReference>
<feature type="region of interest" description="Disordered" evidence="2">
    <location>
        <begin position="921"/>
        <end position="941"/>
    </location>
</feature>
<accession>A0A3P7M4J0</accession>
<keyword evidence="6" id="KW-1185">Reference proteome</keyword>
<dbReference type="InterPro" id="IPR014352">
    <property type="entry name" value="FERM/acyl-CoA-bd_prot_sf"/>
</dbReference>
<evidence type="ECO:0000259" key="4">
    <source>
        <dbReference type="PROSITE" id="PS50057"/>
    </source>
</evidence>
<dbReference type="OrthoDB" id="10012364at2759"/>
<dbReference type="PRINTS" id="PR00700">
    <property type="entry name" value="PRTYPHPHTASE"/>
</dbReference>
<gene>
    <name evidence="5" type="ORF">NLS_LOCUS9296</name>
</gene>
<dbReference type="SUPFAM" id="SSF52799">
    <property type="entry name" value="(Phosphotyrosine protein) phosphatases II"/>
    <property type="match status" value="1"/>
</dbReference>
<dbReference type="OMA" id="NECIECT"/>
<dbReference type="InterPro" id="IPR000242">
    <property type="entry name" value="PTP_cat"/>
</dbReference>
<sequence length="1265" mass="141291">MTIISKMLHMPLKLKWGKKSGRYDLSQDIYVLTVYIGDYAILQCTLTTESTASQCMEYLSQKVDLNQVEMFGLRYQMKTNDPDNRMMRWVELDKPLRRQLEKWACKPRQVQLAVLYHTPNAFTLTDQMARSYYFFLMKLDVVGGKLTVALEKYINLAAYSLQVEYGDFDPTIHTIDFMQTVPLLPKHICRSAQIQEDLLKRVSAVHERLKGMQPSYAALLYIVDAQQCEGYGEEYFNGKDEDSTEVKIGYSQEGIIIKGTYGAPLKHKFIKIQFFEKHEETNSSKLSVLLNVQIKFIDFGWEHIKDMQAMKRHLNVRLHNGTLVQFTMEDAEMARYVAMVMMWQFRYATNKAIIEKNSPMNINNLQGSIRTFNQMRSSNAELNSARLIGPDYASLVYTVMPEPTYSSSTQRLSSSKRLQRTSLLQATSMCNLSTNTGCNESQPSKRLPLASVLQHNEPENGIGIADTVLSQGQSNVEFENVSRNILSKSTAALNFMNDEYISPPGALYCSTPFLLQNNAQNASSSSEETNDMIPSIAEDASEKFESHSFAALRKRHLADTMTGSSPEIRMIGGGPHTLGRSAAALVHKHSLLANGSQKTSPGHALSSPDLLSTCRSSPDLITSVLDRYRLAVAEAELRAAAAAAAAAAVSQKTPQIQQHLNGTIQTDEHWQAVKGCGNYMLPSPPSMKSKSQAQPGMSDESQRTTGESTKTAALATRFMVMEVAEAKVKEHISKDAAVRSKIFKKSQPLLATSSQGSFYHRPTTSKVKKCQAHPISYLAQAGHIYYPPSSPLAQIPDAHRRQNAETAGALDSSGEQTYVSNALRQALPFSAHHRYEVIEEDRTPECFVRRIHELCTPQSSGASKLRSLQNPTTLAISSSSRSISSPDVFNNRTKNSITKQLSTSSADSTYSALTHSFPTQQFLTGGNDPENVPSSATTATNNDSAECTTIVYDKATNTCETDFVESDEWLANRECNVTESVEELSQPSSIRHVMLNGLLQHHVVSSHGNFIDLLDAIPMNDRLSIPTNDQTLKRLLVKLTADDVLDEEFAVIPNRRMSAGVSTSQKPENIRRNRTRSIVPYEDTRIVLHSKHSNPTGYINASSIQIPIGNRILKYILAQAPLPETIEDFWQMVWESGSQLIVMLCSAQEFQSTVTPIYWPMKVMEKLRLSEHSLTLLSSTSSKHQATMIFQLKQNSNGERRTVYHLGLLDWESGGVPPSEESFLGFMDAVNSVRRHLENEQLKDATSEVTSESKKNRNYQVTFSC</sequence>
<feature type="compositionally biased region" description="Polar residues" evidence="2">
    <location>
        <begin position="932"/>
        <end position="941"/>
    </location>
</feature>
<feature type="domain" description="Tyrosine-protein phosphatase" evidence="3">
    <location>
        <begin position="1045"/>
        <end position="1265"/>
    </location>
</feature>
<evidence type="ECO:0000313" key="6">
    <source>
        <dbReference type="Proteomes" id="UP000277928"/>
    </source>
</evidence>
<dbReference type="PRINTS" id="PR00935">
    <property type="entry name" value="BAND41"/>
</dbReference>
<dbReference type="PROSITE" id="PS50057">
    <property type="entry name" value="FERM_3"/>
    <property type="match status" value="1"/>
</dbReference>
<feature type="region of interest" description="Disordered" evidence="2">
    <location>
        <begin position="675"/>
        <end position="708"/>
    </location>
</feature>
<dbReference type="Pfam" id="PF09379">
    <property type="entry name" value="FERM_N"/>
    <property type="match status" value="1"/>
</dbReference>
<proteinExistence type="predicted"/>
<name>A0A3P7M4J0_LITSI</name>
<dbReference type="PANTHER" id="PTHR45706:SF1">
    <property type="entry name" value="PEZ, ISOFORM A"/>
    <property type="match status" value="1"/>
</dbReference>
<evidence type="ECO:0000313" key="5">
    <source>
        <dbReference type="EMBL" id="VDM91401.1"/>
    </source>
</evidence>
<dbReference type="SUPFAM" id="SSF50729">
    <property type="entry name" value="PH domain-like"/>
    <property type="match status" value="1"/>
</dbReference>
<dbReference type="GO" id="GO:0004725">
    <property type="term" value="F:protein tyrosine phosphatase activity"/>
    <property type="evidence" value="ECO:0007669"/>
    <property type="project" value="InterPro"/>
</dbReference>
<dbReference type="InterPro" id="IPR000299">
    <property type="entry name" value="FERM_domain"/>
</dbReference>
<dbReference type="PANTHER" id="PTHR45706">
    <property type="entry name" value="TYROSINE-PROTEIN PHOSPHATASE"/>
    <property type="match status" value="1"/>
</dbReference>
<dbReference type="STRING" id="42156.A0A3P7M4J0"/>